<comment type="caution">
    <text evidence="2">The sequence shown here is derived from an EMBL/GenBank/DDBJ whole genome shotgun (WGS) entry which is preliminary data.</text>
</comment>
<evidence type="ECO:0000313" key="3">
    <source>
        <dbReference type="Proteomes" id="UP001280121"/>
    </source>
</evidence>
<dbReference type="Proteomes" id="UP001280121">
    <property type="component" value="Unassembled WGS sequence"/>
</dbReference>
<name>A0AAD9TM61_9ROSI</name>
<gene>
    <name evidence="2" type="ORF">Ddye_025993</name>
</gene>
<dbReference type="EMBL" id="JANJYI010000008">
    <property type="protein sequence ID" value="KAK2638198.1"/>
    <property type="molecule type" value="Genomic_DNA"/>
</dbReference>
<sequence>MESCVQISQERDALSGQIAKLTSERDNALSECKSLREELARVKEDYHKRDLAKYTENLARIKHDIEIRAVDLFKQSPAFNALTFAHFVKGVEACRDFLFLCGEVKAAGVVDAALNLAIKDGNKKLKAQVDEWCTDCKSNGLPILPMHVNLSADPRTTYGSPQPDSPWLDYIPWVLRIVMMKKMKMKKMEEKMRKKSPTLRRYEAAMWLSRTVGVVGGNDLPAQPSKEEFRLALRRGIVPCNVLNKIQPGAVPKD</sequence>
<keyword evidence="1" id="KW-0175">Coiled coil</keyword>
<dbReference type="AlphaFoldDB" id="A0AAD9TM61"/>
<protein>
    <submittedName>
        <fullName evidence="2">Uncharacterized protein</fullName>
    </submittedName>
</protein>
<dbReference type="Gene3D" id="1.10.418.10">
    <property type="entry name" value="Calponin-like domain"/>
    <property type="match status" value="1"/>
</dbReference>
<feature type="coiled-coil region" evidence="1">
    <location>
        <begin position="11"/>
        <end position="45"/>
    </location>
</feature>
<organism evidence="2 3">
    <name type="scientific">Dipteronia dyeriana</name>
    <dbReference type="NCBI Taxonomy" id="168575"/>
    <lineage>
        <taxon>Eukaryota</taxon>
        <taxon>Viridiplantae</taxon>
        <taxon>Streptophyta</taxon>
        <taxon>Embryophyta</taxon>
        <taxon>Tracheophyta</taxon>
        <taxon>Spermatophyta</taxon>
        <taxon>Magnoliopsida</taxon>
        <taxon>eudicotyledons</taxon>
        <taxon>Gunneridae</taxon>
        <taxon>Pentapetalae</taxon>
        <taxon>rosids</taxon>
        <taxon>malvids</taxon>
        <taxon>Sapindales</taxon>
        <taxon>Sapindaceae</taxon>
        <taxon>Hippocastanoideae</taxon>
        <taxon>Acereae</taxon>
        <taxon>Dipteronia</taxon>
    </lineage>
</organism>
<dbReference type="InterPro" id="IPR036872">
    <property type="entry name" value="CH_dom_sf"/>
</dbReference>
<evidence type="ECO:0000313" key="2">
    <source>
        <dbReference type="EMBL" id="KAK2638198.1"/>
    </source>
</evidence>
<evidence type="ECO:0000256" key="1">
    <source>
        <dbReference type="SAM" id="Coils"/>
    </source>
</evidence>
<dbReference type="SUPFAM" id="SSF47576">
    <property type="entry name" value="Calponin-homology domain, CH-domain"/>
    <property type="match status" value="1"/>
</dbReference>
<reference evidence="2" key="1">
    <citation type="journal article" date="2023" name="Plant J.">
        <title>Genome sequences and population genomics provide insights into the demographic history, inbreeding, and mutation load of two 'living fossil' tree species of Dipteronia.</title>
        <authorList>
            <person name="Feng Y."/>
            <person name="Comes H.P."/>
            <person name="Chen J."/>
            <person name="Zhu S."/>
            <person name="Lu R."/>
            <person name="Zhang X."/>
            <person name="Li P."/>
            <person name="Qiu J."/>
            <person name="Olsen K.M."/>
            <person name="Qiu Y."/>
        </authorList>
    </citation>
    <scope>NUCLEOTIDE SEQUENCE</scope>
    <source>
        <strain evidence="2">KIB01</strain>
    </source>
</reference>
<proteinExistence type="predicted"/>
<keyword evidence="3" id="KW-1185">Reference proteome</keyword>
<accession>A0AAD9TM61</accession>